<feature type="region of interest" description="Disordered" evidence="1">
    <location>
        <begin position="206"/>
        <end position="254"/>
    </location>
</feature>
<feature type="region of interest" description="Disordered" evidence="1">
    <location>
        <begin position="1"/>
        <end position="29"/>
    </location>
</feature>
<feature type="region of interest" description="Disordered" evidence="1">
    <location>
        <begin position="266"/>
        <end position="289"/>
    </location>
</feature>
<accession>A0AAE0PMC8</accession>
<proteinExistence type="predicted"/>
<feature type="compositionally biased region" description="Low complexity" evidence="1">
    <location>
        <begin position="222"/>
        <end position="247"/>
    </location>
</feature>
<feature type="region of interest" description="Disordered" evidence="1">
    <location>
        <begin position="78"/>
        <end position="105"/>
    </location>
</feature>
<comment type="caution">
    <text evidence="3">The sequence shown here is derived from an EMBL/GenBank/DDBJ whole genome shotgun (WGS) entry which is preliminary data.</text>
</comment>
<evidence type="ECO:0000313" key="4">
    <source>
        <dbReference type="Proteomes" id="UP001281003"/>
    </source>
</evidence>
<organism evidence="3 4">
    <name type="scientific">Sordaria brevicollis</name>
    <dbReference type="NCBI Taxonomy" id="83679"/>
    <lineage>
        <taxon>Eukaryota</taxon>
        <taxon>Fungi</taxon>
        <taxon>Dikarya</taxon>
        <taxon>Ascomycota</taxon>
        <taxon>Pezizomycotina</taxon>
        <taxon>Sordariomycetes</taxon>
        <taxon>Sordariomycetidae</taxon>
        <taxon>Sordariales</taxon>
        <taxon>Sordariaceae</taxon>
        <taxon>Sordaria</taxon>
    </lineage>
</organism>
<keyword evidence="2" id="KW-1133">Transmembrane helix</keyword>
<evidence type="ECO:0000256" key="2">
    <source>
        <dbReference type="SAM" id="Phobius"/>
    </source>
</evidence>
<keyword evidence="2" id="KW-0812">Transmembrane</keyword>
<protein>
    <submittedName>
        <fullName evidence="3">Uncharacterized protein</fullName>
    </submittedName>
</protein>
<evidence type="ECO:0000256" key="1">
    <source>
        <dbReference type="SAM" id="MobiDB-lite"/>
    </source>
</evidence>
<keyword evidence="2" id="KW-0472">Membrane</keyword>
<feature type="compositionally biased region" description="Polar residues" evidence="1">
    <location>
        <begin position="1"/>
        <end position="13"/>
    </location>
</feature>
<evidence type="ECO:0000313" key="3">
    <source>
        <dbReference type="EMBL" id="KAK3402661.1"/>
    </source>
</evidence>
<sequence>MTSIYRNSNSPYANSTNNNSQTQPPPTPAVSAFTDCTSSEFNHSTDWKRSRTGTVISSICPGDAVSNINLPVVPEARSPELEPKQQGVTAIATPTPTPTAREHDGLQPLSTYYVPHEYVDVNGVKNKGFAPVPPPGGGEHGGGKPVDAHGQRRVCGLPVRRARLVFLVVLAVVIALGLGAGLGVGLRGRDKDGGGLGVGCAALPGGNSTSGSGGNGNGSGSGNDNNSKKPTPTTPSSSSSAPSPSTTDGLVPGVAHLTCPSSNGTIIGSPLFPSPNPTPSPSSSSSSSSSSTAKQYIILCDTNLAPTPSKQDLASFRTQTLEECFAVCDSMNYYMKREDVAGVWNYIYEKGPGRGGCWCVGRKEGSEKGGNDGKRVMQENKGVSVVVVGVDEGGRVLD</sequence>
<reference evidence="3" key="2">
    <citation type="submission" date="2023-07" db="EMBL/GenBank/DDBJ databases">
        <authorList>
            <consortium name="Lawrence Berkeley National Laboratory"/>
            <person name="Haridas S."/>
            <person name="Hensen N."/>
            <person name="Bonometti L."/>
            <person name="Westerberg I."/>
            <person name="Brannstrom I.O."/>
            <person name="Guillou S."/>
            <person name="Cros-Aarteil S."/>
            <person name="Calhoun S."/>
            <person name="Kuo A."/>
            <person name="Mondo S."/>
            <person name="Pangilinan J."/>
            <person name="Riley R."/>
            <person name="LaButti K."/>
            <person name="Andreopoulos B."/>
            <person name="Lipzen A."/>
            <person name="Chen C."/>
            <person name="Yanf M."/>
            <person name="Daum C."/>
            <person name="Ng V."/>
            <person name="Clum A."/>
            <person name="Steindorff A."/>
            <person name="Ohm R."/>
            <person name="Martin F."/>
            <person name="Silar P."/>
            <person name="Natvig D."/>
            <person name="Lalanne C."/>
            <person name="Gautier V."/>
            <person name="Ament-velasquez S.L."/>
            <person name="Kruys A."/>
            <person name="Hutchinson M.I."/>
            <person name="Powell A.J."/>
            <person name="Barry K."/>
            <person name="Miller A.N."/>
            <person name="Grigoriev I.V."/>
            <person name="Debuchy R."/>
            <person name="Gladieux P."/>
            <person name="Thoren M.H."/>
            <person name="Johannesson H."/>
        </authorList>
    </citation>
    <scope>NUCLEOTIDE SEQUENCE</scope>
    <source>
        <strain evidence="3">FGSC 1904</strain>
    </source>
</reference>
<name>A0AAE0PMC8_SORBR</name>
<feature type="transmembrane region" description="Helical" evidence="2">
    <location>
        <begin position="164"/>
        <end position="186"/>
    </location>
</feature>
<gene>
    <name evidence="3" type="ORF">B0T20DRAFT_449666</name>
</gene>
<keyword evidence="4" id="KW-1185">Reference proteome</keyword>
<dbReference type="EMBL" id="JAUTDP010000001">
    <property type="protein sequence ID" value="KAK3402661.1"/>
    <property type="molecule type" value="Genomic_DNA"/>
</dbReference>
<feature type="region of interest" description="Disordered" evidence="1">
    <location>
        <begin position="131"/>
        <end position="150"/>
    </location>
</feature>
<reference evidence="3" key="1">
    <citation type="journal article" date="2023" name="Mol. Phylogenet. Evol.">
        <title>Genome-scale phylogeny and comparative genomics of the fungal order Sordariales.</title>
        <authorList>
            <person name="Hensen N."/>
            <person name="Bonometti L."/>
            <person name="Westerberg I."/>
            <person name="Brannstrom I.O."/>
            <person name="Guillou S."/>
            <person name="Cros-Aarteil S."/>
            <person name="Calhoun S."/>
            <person name="Haridas S."/>
            <person name="Kuo A."/>
            <person name="Mondo S."/>
            <person name="Pangilinan J."/>
            <person name="Riley R."/>
            <person name="LaButti K."/>
            <person name="Andreopoulos B."/>
            <person name="Lipzen A."/>
            <person name="Chen C."/>
            <person name="Yan M."/>
            <person name="Daum C."/>
            <person name="Ng V."/>
            <person name="Clum A."/>
            <person name="Steindorff A."/>
            <person name="Ohm R.A."/>
            <person name="Martin F."/>
            <person name="Silar P."/>
            <person name="Natvig D.O."/>
            <person name="Lalanne C."/>
            <person name="Gautier V."/>
            <person name="Ament-Velasquez S.L."/>
            <person name="Kruys A."/>
            <person name="Hutchinson M.I."/>
            <person name="Powell A.J."/>
            <person name="Barry K."/>
            <person name="Miller A.N."/>
            <person name="Grigoriev I.V."/>
            <person name="Debuchy R."/>
            <person name="Gladieux P."/>
            <person name="Hiltunen Thoren M."/>
            <person name="Johannesson H."/>
        </authorList>
    </citation>
    <scope>NUCLEOTIDE SEQUENCE</scope>
    <source>
        <strain evidence="3">FGSC 1904</strain>
    </source>
</reference>
<dbReference type="AlphaFoldDB" id="A0AAE0PMC8"/>
<feature type="compositionally biased region" description="Gly residues" evidence="1">
    <location>
        <begin position="211"/>
        <end position="221"/>
    </location>
</feature>
<dbReference type="Proteomes" id="UP001281003">
    <property type="component" value="Unassembled WGS sequence"/>
</dbReference>